<dbReference type="KEGG" id="mbry:B1812_06445"/>
<name>A0A1W6MT55_9HYPH</name>
<dbReference type="PIRSF" id="PIRSF002741">
    <property type="entry name" value="MppA"/>
    <property type="match status" value="1"/>
</dbReference>
<evidence type="ECO:0000256" key="4">
    <source>
        <dbReference type="SAM" id="SignalP"/>
    </source>
</evidence>
<dbReference type="PANTHER" id="PTHR30290">
    <property type="entry name" value="PERIPLASMIC BINDING COMPONENT OF ABC TRANSPORTER"/>
    <property type="match status" value="1"/>
</dbReference>
<dbReference type="STRING" id="655015.B1812_06445"/>
<dbReference type="InterPro" id="IPR030678">
    <property type="entry name" value="Peptide/Ni-bd"/>
</dbReference>
<dbReference type="CDD" id="cd08497">
    <property type="entry name" value="MbnE-like"/>
    <property type="match status" value="1"/>
</dbReference>
<comment type="similarity">
    <text evidence="2">Belongs to the bacterial solute-binding protein 5 family.</text>
</comment>
<dbReference type="AlphaFoldDB" id="A0A1W6MT55"/>
<dbReference type="GO" id="GO:0043190">
    <property type="term" value="C:ATP-binding cassette (ABC) transporter complex"/>
    <property type="evidence" value="ECO:0007669"/>
    <property type="project" value="InterPro"/>
</dbReference>
<dbReference type="InterPro" id="IPR000914">
    <property type="entry name" value="SBP_5_dom"/>
</dbReference>
<feature type="chain" id="PRO_5012167635" evidence="4">
    <location>
        <begin position="28"/>
        <end position="613"/>
    </location>
</feature>
<dbReference type="GO" id="GO:0042884">
    <property type="term" value="P:microcin transport"/>
    <property type="evidence" value="ECO:0007669"/>
    <property type="project" value="TreeGrafter"/>
</dbReference>
<dbReference type="Gene3D" id="3.10.105.10">
    <property type="entry name" value="Dipeptide-binding Protein, Domain 3"/>
    <property type="match status" value="1"/>
</dbReference>
<sequence length="613" mass="68070">MRSLATLTMRVCFTLAAVFRLAGPASAESPPPAVMRSAHALAMVGEPELPADFDHFPYAEPSAPKGGRLRLGVLGTFENLNRFNIKFLRAPLFLQGAVYESLMTRSEDEEKTYYGLIAESVDIDDAREHVVFHLDPRAHFSDGASITAADVAFTFALLKEQGLPQTRAEFSLVKSIDAPDARTVRFDLTGANDRELPLALAAMPVLPKHATDVERFSEATLAPPLASGPYIVSEVNAGERLLLRRDPNYWGNDLPARRGFFNFAEVEVDYYRDAGALFEAFKAGLVDFREETSATQWAQGYNFPAMSEGRIVKETIRPTRPVGIEGFGFNLRREIFRDPRVREAIAMMLDFEWINANLLSGLYRRTQSYFDESVYSASRKPASGAERALLARFPGVLREDILEGRWLPPAHDGSGRDRAIARRAIALLTEVGYQPSPAGLTKGGSPLRFEILVRSHDEERLALNFSASLARIGVDAQVRLVEEAQYNRNRQNFDFDMLVGQWLPVAEPGAEQRARWGSPAASQAGSVNLCGVASPAVDAMIDALVAARSKEDLIAAARALDRVLISGFYFVPLYHATDIYTAHVPQLRHAASNPRHPMFPYNMILEGWWRERP</sequence>
<dbReference type="SUPFAM" id="SSF53850">
    <property type="entry name" value="Periplasmic binding protein-like II"/>
    <property type="match status" value="1"/>
</dbReference>
<accession>A0A1W6MT55</accession>
<dbReference type="GO" id="GO:1904680">
    <property type="term" value="F:peptide transmembrane transporter activity"/>
    <property type="evidence" value="ECO:0007669"/>
    <property type="project" value="TreeGrafter"/>
</dbReference>
<gene>
    <name evidence="6" type="ORF">B1812_06445</name>
</gene>
<evidence type="ECO:0000313" key="7">
    <source>
        <dbReference type="Proteomes" id="UP000193978"/>
    </source>
</evidence>
<dbReference type="Pfam" id="PF00496">
    <property type="entry name" value="SBP_bac_5"/>
    <property type="match status" value="1"/>
</dbReference>
<protein>
    <submittedName>
        <fullName evidence="6">ABC transporter substrate-binding protein</fullName>
    </submittedName>
</protein>
<dbReference type="Proteomes" id="UP000193978">
    <property type="component" value="Chromosome"/>
</dbReference>
<dbReference type="GO" id="GO:0015833">
    <property type="term" value="P:peptide transport"/>
    <property type="evidence" value="ECO:0007669"/>
    <property type="project" value="TreeGrafter"/>
</dbReference>
<keyword evidence="3 4" id="KW-0732">Signal</keyword>
<evidence type="ECO:0000256" key="2">
    <source>
        <dbReference type="ARBA" id="ARBA00005695"/>
    </source>
</evidence>
<evidence type="ECO:0000256" key="3">
    <source>
        <dbReference type="ARBA" id="ARBA00022729"/>
    </source>
</evidence>
<feature type="signal peptide" evidence="4">
    <location>
        <begin position="1"/>
        <end position="27"/>
    </location>
</feature>
<reference evidence="6 7" key="1">
    <citation type="submission" date="2017-02" db="EMBL/GenBank/DDBJ databases">
        <authorList>
            <person name="Peterson S.W."/>
        </authorList>
    </citation>
    <scope>NUCLEOTIDE SEQUENCE [LARGE SCALE GENOMIC DNA]</scope>
    <source>
        <strain evidence="6 7">S285</strain>
    </source>
</reference>
<evidence type="ECO:0000256" key="1">
    <source>
        <dbReference type="ARBA" id="ARBA00004418"/>
    </source>
</evidence>
<comment type="subcellular location">
    <subcellularLocation>
        <location evidence="1">Periplasm</location>
    </subcellularLocation>
</comment>
<dbReference type="PANTHER" id="PTHR30290:SF64">
    <property type="entry name" value="ABC TRANSPORTER PERIPLASMIC BINDING PROTEIN"/>
    <property type="match status" value="1"/>
</dbReference>
<dbReference type="Gene3D" id="3.40.190.10">
    <property type="entry name" value="Periplasmic binding protein-like II"/>
    <property type="match status" value="1"/>
</dbReference>
<dbReference type="EMBL" id="CP019948">
    <property type="protein sequence ID" value="ARN80774.1"/>
    <property type="molecule type" value="Genomic_DNA"/>
</dbReference>
<evidence type="ECO:0000313" key="6">
    <source>
        <dbReference type="EMBL" id="ARN80774.1"/>
    </source>
</evidence>
<dbReference type="InterPro" id="IPR039424">
    <property type="entry name" value="SBP_5"/>
</dbReference>
<evidence type="ECO:0000259" key="5">
    <source>
        <dbReference type="Pfam" id="PF00496"/>
    </source>
</evidence>
<organism evidence="6 7">
    <name type="scientific">Methylocystis bryophila</name>
    <dbReference type="NCBI Taxonomy" id="655015"/>
    <lineage>
        <taxon>Bacteria</taxon>
        <taxon>Pseudomonadati</taxon>
        <taxon>Pseudomonadota</taxon>
        <taxon>Alphaproteobacteria</taxon>
        <taxon>Hyphomicrobiales</taxon>
        <taxon>Methylocystaceae</taxon>
        <taxon>Methylocystis</taxon>
    </lineage>
</organism>
<feature type="domain" description="Solute-binding protein family 5" evidence="5">
    <location>
        <begin position="113"/>
        <end position="519"/>
    </location>
</feature>
<proteinExistence type="inferred from homology"/>
<dbReference type="GO" id="GO:0030288">
    <property type="term" value="C:outer membrane-bounded periplasmic space"/>
    <property type="evidence" value="ECO:0007669"/>
    <property type="project" value="TreeGrafter"/>
</dbReference>
<keyword evidence="7" id="KW-1185">Reference proteome</keyword>